<organism evidence="7 8">
    <name type="scientific">Geothrix limicola</name>
    <dbReference type="NCBI Taxonomy" id="2927978"/>
    <lineage>
        <taxon>Bacteria</taxon>
        <taxon>Pseudomonadati</taxon>
        <taxon>Acidobacteriota</taxon>
        <taxon>Holophagae</taxon>
        <taxon>Holophagales</taxon>
        <taxon>Holophagaceae</taxon>
        <taxon>Geothrix</taxon>
    </lineage>
</organism>
<evidence type="ECO:0000256" key="1">
    <source>
        <dbReference type="ARBA" id="ARBA00004651"/>
    </source>
</evidence>
<evidence type="ECO:0000256" key="4">
    <source>
        <dbReference type="ARBA" id="ARBA00022989"/>
    </source>
</evidence>
<feature type="transmembrane region" description="Helical" evidence="6">
    <location>
        <begin position="300"/>
        <end position="325"/>
    </location>
</feature>
<dbReference type="PANTHER" id="PTHR42770">
    <property type="entry name" value="AMINO ACID TRANSPORTER-RELATED"/>
    <property type="match status" value="1"/>
</dbReference>
<protein>
    <submittedName>
        <fullName evidence="7">Amino acid permease</fullName>
    </submittedName>
</protein>
<feature type="transmembrane region" description="Helical" evidence="6">
    <location>
        <begin position="405"/>
        <end position="425"/>
    </location>
</feature>
<dbReference type="Proteomes" id="UP001165069">
    <property type="component" value="Unassembled WGS sequence"/>
</dbReference>
<evidence type="ECO:0000313" key="8">
    <source>
        <dbReference type="Proteomes" id="UP001165069"/>
    </source>
</evidence>
<feature type="transmembrane region" description="Helical" evidence="6">
    <location>
        <begin position="346"/>
        <end position="364"/>
    </location>
</feature>
<gene>
    <name evidence="7" type="ORF">GETHLI_32390</name>
</gene>
<dbReference type="Gene3D" id="1.20.1740.10">
    <property type="entry name" value="Amino acid/polyamine transporter I"/>
    <property type="match status" value="1"/>
</dbReference>
<proteinExistence type="predicted"/>
<feature type="transmembrane region" description="Helical" evidence="6">
    <location>
        <begin position="437"/>
        <end position="454"/>
    </location>
</feature>
<dbReference type="InterPro" id="IPR002293">
    <property type="entry name" value="AA/rel_permease1"/>
</dbReference>
<dbReference type="PANTHER" id="PTHR42770:SF7">
    <property type="entry name" value="MEMBRANE PROTEIN"/>
    <property type="match status" value="1"/>
</dbReference>
<feature type="transmembrane region" description="Helical" evidence="6">
    <location>
        <begin position="12"/>
        <end position="32"/>
    </location>
</feature>
<sequence length="458" mass="48358">MTSQPSLRRTLSSIEYFAFGFGSMVGVAWVVLIDDWLARGGPAGGMLAFLLGGLALLPVALTYGRLARVVQDAGAEVAYTEGVFPPSLSYAAGWMMVLAYGIVCPWEAVAIGNLLARALPGMNQIPLYVVGGKTIFLPRLLAGLGLVTFLGALNYRGMQFSSRFQNLATYGMLALFLGFTTLGLFRGEARNLQPLFAHAGPAGTGLAGAGLSILLMLQVMPYFMTGFETVVKGSEEAKEGYDPRGFGRSMVLSLGAGALFYTLVIFVVAWIVPWRDLVAGKFGTEQAFQRAFGSRLLAQVILFAALLSLLKVFNAMFVAATRLVYALGHKGMVHAAMGTVHPRYRTPSAAVLLVAGLTGLASFLGDAALIPIIDVGSLAVTLGWQAASLAALGRLRRAATPDPTGLALAGLSAVVSLALIAMKALPGIPGSFTRTEWTAFGAWVALGALLWTGWRKAR</sequence>
<dbReference type="PIRSF" id="PIRSF006060">
    <property type="entry name" value="AA_transporter"/>
    <property type="match status" value="1"/>
</dbReference>
<dbReference type="Pfam" id="PF13520">
    <property type="entry name" value="AA_permease_2"/>
    <property type="match status" value="1"/>
</dbReference>
<feature type="transmembrane region" description="Helical" evidence="6">
    <location>
        <begin position="97"/>
        <end position="116"/>
    </location>
</feature>
<feature type="transmembrane region" description="Helical" evidence="6">
    <location>
        <begin position="44"/>
        <end position="63"/>
    </location>
</feature>
<keyword evidence="8" id="KW-1185">Reference proteome</keyword>
<dbReference type="InterPro" id="IPR050367">
    <property type="entry name" value="APC_superfamily"/>
</dbReference>
<feature type="transmembrane region" description="Helical" evidence="6">
    <location>
        <begin position="251"/>
        <end position="272"/>
    </location>
</feature>
<feature type="transmembrane region" description="Helical" evidence="6">
    <location>
        <begin position="167"/>
        <end position="185"/>
    </location>
</feature>
<comment type="caution">
    <text evidence="7">The sequence shown here is derived from an EMBL/GenBank/DDBJ whole genome shotgun (WGS) entry which is preliminary data.</text>
</comment>
<evidence type="ECO:0000256" key="5">
    <source>
        <dbReference type="ARBA" id="ARBA00023136"/>
    </source>
</evidence>
<keyword evidence="4 6" id="KW-1133">Transmembrane helix</keyword>
<feature type="transmembrane region" description="Helical" evidence="6">
    <location>
        <begin position="136"/>
        <end position="155"/>
    </location>
</feature>
<dbReference type="RefSeq" id="WP_285577357.1">
    <property type="nucleotide sequence ID" value="NZ_BSDE01000008.1"/>
</dbReference>
<evidence type="ECO:0000256" key="6">
    <source>
        <dbReference type="SAM" id="Phobius"/>
    </source>
</evidence>
<evidence type="ECO:0000256" key="2">
    <source>
        <dbReference type="ARBA" id="ARBA00022475"/>
    </source>
</evidence>
<evidence type="ECO:0000313" key="7">
    <source>
        <dbReference type="EMBL" id="GLH74737.1"/>
    </source>
</evidence>
<keyword evidence="2" id="KW-1003">Cell membrane</keyword>
<accession>A0ABQ5QIP3</accession>
<comment type="subcellular location">
    <subcellularLocation>
        <location evidence="1">Cell membrane</location>
        <topology evidence="1">Multi-pass membrane protein</topology>
    </subcellularLocation>
</comment>
<feature type="transmembrane region" description="Helical" evidence="6">
    <location>
        <begin position="370"/>
        <end position="393"/>
    </location>
</feature>
<keyword evidence="5 6" id="KW-0472">Membrane</keyword>
<reference evidence="7 8" key="1">
    <citation type="journal article" date="2023" name="Antonie Van Leeuwenhoek">
        <title>Mesoterricola silvestris gen. nov., sp. nov., Mesoterricola sediminis sp. nov., Geothrix oryzae sp. nov., Geothrix edaphica sp. nov., Geothrix rubra sp. nov., and Geothrix limicola sp. nov., six novel members of Acidobacteriota isolated from soils.</title>
        <authorList>
            <person name="Itoh H."/>
            <person name="Sugisawa Y."/>
            <person name="Mise K."/>
            <person name="Xu Z."/>
            <person name="Kuniyasu M."/>
            <person name="Ushijima N."/>
            <person name="Kawano K."/>
            <person name="Kobayashi E."/>
            <person name="Shiratori Y."/>
            <person name="Masuda Y."/>
            <person name="Senoo K."/>
        </authorList>
    </citation>
    <scope>NUCLEOTIDE SEQUENCE [LARGE SCALE GENOMIC DNA]</scope>
    <source>
        <strain evidence="7 8">Red804</strain>
    </source>
</reference>
<evidence type="ECO:0000256" key="3">
    <source>
        <dbReference type="ARBA" id="ARBA00022692"/>
    </source>
</evidence>
<name>A0ABQ5QIP3_9BACT</name>
<feature type="transmembrane region" description="Helical" evidence="6">
    <location>
        <begin position="205"/>
        <end position="231"/>
    </location>
</feature>
<dbReference type="EMBL" id="BSDE01000008">
    <property type="protein sequence ID" value="GLH74737.1"/>
    <property type="molecule type" value="Genomic_DNA"/>
</dbReference>
<keyword evidence="3 6" id="KW-0812">Transmembrane</keyword>